<evidence type="ECO:0000313" key="2">
    <source>
        <dbReference type="Proteomes" id="UP001060215"/>
    </source>
</evidence>
<organism evidence="1 2">
    <name type="scientific">Camellia lanceoleosa</name>
    <dbReference type="NCBI Taxonomy" id="1840588"/>
    <lineage>
        <taxon>Eukaryota</taxon>
        <taxon>Viridiplantae</taxon>
        <taxon>Streptophyta</taxon>
        <taxon>Embryophyta</taxon>
        <taxon>Tracheophyta</taxon>
        <taxon>Spermatophyta</taxon>
        <taxon>Magnoliopsida</taxon>
        <taxon>eudicotyledons</taxon>
        <taxon>Gunneridae</taxon>
        <taxon>Pentapetalae</taxon>
        <taxon>asterids</taxon>
        <taxon>Ericales</taxon>
        <taxon>Theaceae</taxon>
        <taxon>Camellia</taxon>
    </lineage>
</organism>
<accession>A0ACC0G1F1</accession>
<gene>
    <name evidence="1" type="ORF">LOK49_LG11G01114</name>
</gene>
<proteinExistence type="predicted"/>
<reference evidence="1 2" key="1">
    <citation type="journal article" date="2022" name="Plant J.">
        <title>Chromosome-level genome of Camellia lanceoleosa provides a valuable resource for understanding genome evolution and self-incompatibility.</title>
        <authorList>
            <person name="Gong W."/>
            <person name="Xiao S."/>
            <person name="Wang L."/>
            <person name="Liao Z."/>
            <person name="Chang Y."/>
            <person name="Mo W."/>
            <person name="Hu G."/>
            <person name="Li W."/>
            <person name="Zhao G."/>
            <person name="Zhu H."/>
            <person name="Hu X."/>
            <person name="Ji K."/>
            <person name="Xiang X."/>
            <person name="Song Q."/>
            <person name="Yuan D."/>
            <person name="Jin S."/>
            <person name="Zhang L."/>
        </authorList>
    </citation>
    <scope>NUCLEOTIDE SEQUENCE [LARGE SCALE GENOMIC DNA]</scope>
    <source>
        <strain evidence="1">SQ_2022a</strain>
    </source>
</reference>
<sequence>MGNLSTTSLGVACEEEAHEGEGVQQTSDPSGSKVCTESTTEEVVEFVEAENVATEEPRMDGGNIPASSVHVDRPPSTGGIASQTGPHYFVTEPLEHTVNKPHSHSLLVPSPSQIGIEEISPTVSPAMAGP</sequence>
<name>A0ACC0G1F1_9ERIC</name>
<protein>
    <submittedName>
        <fullName evidence="1">Uncharacterized protein</fullName>
    </submittedName>
</protein>
<comment type="caution">
    <text evidence="1">The sequence shown here is derived from an EMBL/GenBank/DDBJ whole genome shotgun (WGS) entry which is preliminary data.</text>
</comment>
<evidence type="ECO:0000313" key="1">
    <source>
        <dbReference type="EMBL" id="KAI7994779.1"/>
    </source>
</evidence>
<dbReference type="Proteomes" id="UP001060215">
    <property type="component" value="Chromosome 12"/>
</dbReference>
<keyword evidence="2" id="KW-1185">Reference proteome</keyword>
<dbReference type="EMBL" id="CM045769">
    <property type="protein sequence ID" value="KAI7994779.1"/>
    <property type="molecule type" value="Genomic_DNA"/>
</dbReference>